<dbReference type="EMBL" id="LHQV01000006">
    <property type="protein sequence ID" value="OQK02648.1"/>
    <property type="molecule type" value="Genomic_DNA"/>
</dbReference>
<dbReference type="AlphaFoldDB" id="A0A249W763"/>
<evidence type="ECO:0000256" key="5">
    <source>
        <dbReference type="ARBA" id="ARBA00022525"/>
    </source>
</evidence>
<dbReference type="InterPro" id="IPR002169">
    <property type="entry name" value="Peptidase_M9A/M9B"/>
</dbReference>
<protein>
    <recommendedName>
        <fullName evidence="4">microbial collagenase</fullName>
        <ecNumber evidence="4">3.4.24.3</ecNumber>
    </recommendedName>
</protein>
<sequence length="814" mass="89720">MELKTLSVAIAATLSSTAAFAMSEPVAQVTEKVEHHQHEHGVETAQPEYAPTELLPQLPKQTLRTRATQSVEAASVVCDVESFTTTNSNDLISAIKTQGASCINELFSAQSRVQEAAFDSDHMYNVAKHTVTLAKAYTGGGSDELEALYLYLRAGYYAEFYNNNISFVSWVTPAVQEAVDAFVNNANFYENSDPHGKVLSEVIITMDSAGLQHAYLPQVTEWLTRWNDQYAQNWYMRNAVNGVFTILFGGQWNDQYLQIIGNQAELAKALGDFALRESSIGASDEFMVANAGRELGRLTKDSGSAATTVSSKLKDIFARYEMYGKGDAVWLAAADTVSYYAECSEYGICNFETKLKGLVLSQTYTCSPTIRILSQNMTQEQHVAACSKMGYEEGYFHQSLETGEQPVADDHNTQLQVNIFDSSDDYGKYAGPIFDISTNNGGMYLEGDPSKPGNIPNFVAYEASYANPDHFVWNLEHEYVHYLDGRFDLYGGFGHPTEKVVWWSEGIAEYIANEKDNQAALDTIRDGSTYTLSEVFETTYDGFDVDRIYRWGYLAVRFMFERHKDDVNQMLVETRQGNWSNYKATINQWANLYQSEFEQWQQSLVSDGAPNAVITANNEGKVGESITFSSENSTDTDGQIVSVLWDFGDGTTSTQTQPTHQYGSEGQYTVSLTVTDNDGLTAIATHNVTVSATGGSSTLPQDCVVQSKVSGGRLNAGEPVCLSNQQTIWLSVPAVNEHANIAISTGNGTGDLKIEYSNLGWPDGSNLHGWSDNAGNKECITVSNQANYWGYIKVSGSFENAAIVVDFDAEACRE</sequence>
<dbReference type="GO" id="GO:0008270">
    <property type="term" value="F:zinc ion binding"/>
    <property type="evidence" value="ECO:0007669"/>
    <property type="project" value="InterPro"/>
</dbReference>
<organism evidence="18">
    <name type="scientific">Vibrio parahaemolyticus</name>
    <dbReference type="NCBI Taxonomy" id="670"/>
    <lineage>
        <taxon>Bacteria</taxon>
        <taxon>Pseudomonadati</taxon>
        <taxon>Pseudomonadota</taxon>
        <taxon>Gammaproteobacteria</taxon>
        <taxon>Vibrionales</taxon>
        <taxon>Vibrionaceae</taxon>
        <taxon>Vibrio</taxon>
    </lineage>
</organism>
<feature type="domain" description="PKD" evidence="17">
    <location>
        <begin position="609"/>
        <end position="697"/>
    </location>
</feature>
<dbReference type="PRINTS" id="PR00931">
    <property type="entry name" value="MICOLLPTASE"/>
</dbReference>
<evidence type="ECO:0000256" key="2">
    <source>
        <dbReference type="ARBA" id="ARBA00001947"/>
    </source>
</evidence>
<name>A0A249W763_VIBPH</name>
<dbReference type="PANTHER" id="PTHR13062:SF9">
    <property type="entry name" value="MICROBIAL COLLAGENASE"/>
    <property type="match status" value="1"/>
</dbReference>
<dbReference type="Proteomes" id="UP000191946">
    <property type="component" value="Unassembled WGS sequence"/>
</dbReference>
<dbReference type="Pfam" id="PF01752">
    <property type="entry name" value="Peptidase_M9"/>
    <property type="match status" value="1"/>
</dbReference>
<comment type="cofactor">
    <cofactor evidence="2">
        <name>Zn(2+)</name>
        <dbReference type="ChEBI" id="CHEBI:29105"/>
    </cofactor>
</comment>
<proteinExistence type="predicted"/>
<dbReference type="Pfam" id="PF18911">
    <property type="entry name" value="PKD_4"/>
    <property type="match status" value="1"/>
</dbReference>
<evidence type="ECO:0000256" key="7">
    <source>
        <dbReference type="ARBA" id="ARBA00022723"/>
    </source>
</evidence>
<dbReference type="Gene3D" id="3.40.30.160">
    <property type="entry name" value="Collagenase ColT, N-terminal domain"/>
    <property type="match status" value="1"/>
</dbReference>
<keyword evidence="7" id="KW-0479">Metal-binding</keyword>
<dbReference type="Gene3D" id="2.60.40.10">
    <property type="entry name" value="Immunoglobulins"/>
    <property type="match status" value="1"/>
</dbReference>
<dbReference type="SUPFAM" id="SSF49299">
    <property type="entry name" value="PKD domain"/>
    <property type="match status" value="1"/>
</dbReference>
<reference evidence="18" key="2">
    <citation type="submission" date="2017-09" db="EMBL/GenBank/DDBJ databases">
        <authorList>
            <person name="Ehlers B."/>
            <person name="Leendertz F.H."/>
        </authorList>
    </citation>
    <scope>NUCLEOTIDE SEQUENCE</scope>
    <source>
        <strain evidence="18">MAVP-26</strain>
    </source>
</reference>
<evidence type="ECO:0000256" key="14">
    <source>
        <dbReference type="ARBA" id="ARBA00023145"/>
    </source>
</evidence>
<dbReference type="EMBL" id="CP023248">
    <property type="protein sequence ID" value="ASZ52364.1"/>
    <property type="molecule type" value="Genomic_DNA"/>
</dbReference>
<keyword evidence="13" id="KW-0482">Metalloprotease</keyword>
<evidence type="ECO:0000313" key="20">
    <source>
        <dbReference type="Proteomes" id="UP000191946"/>
    </source>
</evidence>
<keyword evidence="8 16" id="KW-0732">Signal</keyword>
<evidence type="ECO:0000256" key="3">
    <source>
        <dbReference type="ARBA" id="ARBA00004613"/>
    </source>
</evidence>
<dbReference type="GO" id="GO:0004222">
    <property type="term" value="F:metalloendopeptidase activity"/>
    <property type="evidence" value="ECO:0007669"/>
    <property type="project" value="UniProtKB-EC"/>
</dbReference>
<keyword evidence="11" id="KW-0106">Calcium</keyword>
<accession>A0A249W763</accession>
<keyword evidence="12" id="KW-0843">Virulence</keyword>
<dbReference type="Pfam" id="PF08453">
    <property type="entry name" value="Peptidase_M9_N"/>
    <property type="match status" value="1"/>
</dbReference>
<evidence type="ECO:0000256" key="16">
    <source>
        <dbReference type="SAM" id="SignalP"/>
    </source>
</evidence>
<dbReference type="CDD" id="cd00146">
    <property type="entry name" value="PKD"/>
    <property type="match status" value="1"/>
</dbReference>
<evidence type="ECO:0000313" key="18">
    <source>
        <dbReference type="EMBL" id="ASZ52364.1"/>
    </source>
</evidence>
<evidence type="ECO:0000256" key="9">
    <source>
        <dbReference type="ARBA" id="ARBA00022801"/>
    </source>
</evidence>
<evidence type="ECO:0000256" key="15">
    <source>
        <dbReference type="PIRSR" id="PIRSR602169-1"/>
    </source>
</evidence>
<evidence type="ECO:0000256" key="10">
    <source>
        <dbReference type="ARBA" id="ARBA00022833"/>
    </source>
</evidence>
<evidence type="ECO:0000259" key="17">
    <source>
        <dbReference type="PROSITE" id="PS50093"/>
    </source>
</evidence>
<keyword evidence="9" id="KW-0378">Hydrolase</keyword>
<dbReference type="RefSeq" id="WP_005495450.1">
    <property type="nucleotide sequence ID" value="NZ_CP023248.2"/>
</dbReference>
<feature type="active site" evidence="15">
    <location>
        <position position="478"/>
    </location>
</feature>
<dbReference type="Gene3D" id="2.60.120.380">
    <property type="match status" value="1"/>
</dbReference>
<comment type="catalytic activity">
    <reaction evidence="1">
        <text>Digestion of native collagen in the triple helical region at Xaa-|-Gly bonds. With synthetic peptides, a preference is shown for Gly at P3 and P1', Pro and Ala at P2 and P2', and hydroxyproline, Ala or Arg at P3'.</text>
        <dbReference type="EC" id="3.4.24.3"/>
    </reaction>
</comment>
<evidence type="ECO:0000256" key="11">
    <source>
        <dbReference type="ARBA" id="ARBA00022837"/>
    </source>
</evidence>
<dbReference type="InterPro" id="IPR035986">
    <property type="entry name" value="PKD_dom_sf"/>
</dbReference>
<keyword evidence="10" id="KW-0862">Zinc</keyword>
<dbReference type="InterPro" id="IPR022409">
    <property type="entry name" value="PKD/Chitinase_dom"/>
</dbReference>
<dbReference type="InterPro" id="IPR000601">
    <property type="entry name" value="PKD_dom"/>
</dbReference>
<dbReference type="PANTHER" id="PTHR13062">
    <property type="entry name" value="COLLAGENASE"/>
    <property type="match status" value="1"/>
</dbReference>
<dbReference type="PROSITE" id="PS50093">
    <property type="entry name" value="PKD"/>
    <property type="match status" value="1"/>
</dbReference>
<evidence type="ECO:0000256" key="1">
    <source>
        <dbReference type="ARBA" id="ARBA00000424"/>
    </source>
</evidence>
<evidence type="ECO:0000313" key="19">
    <source>
        <dbReference type="EMBL" id="OQK02648.1"/>
    </source>
</evidence>
<dbReference type="GO" id="GO:0005576">
    <property type="term" value="C:extracellular region"/>
    <property type="evidence" value="ECO:0007669"/>
    <property type="project" value="UniProtKB-SubCell"/>
</dbReference>
<keyword evidence="14" id="KW-0865">Zymogen</keyword>
<dbReference type="SMART" id="SM00089">
    <property type="entry name" value="PKD"/>
    <property type="match status" value="1"/>
</dbReference>
<reference evidence="19 20" key="1">
    <citation type="submission" date="2015-08" db="EMBL/GenBank/DDBJ databases">
        <title>Draft Genome Sequences of Vibrio parahaemolyticus Strains.</title>
        <authorList>
            <person name="Gonzalez-Escalona N."/>
            <person name="DePaola A."/>
        </authorList>
    </citation>
    <scope>NUCLEOTIDE SEQUENCE [LARGE SCALE GENOMIC DNA]</scope>
    <source>
        <strain evidence="19 20">CFSAN001621</strain>
    </source>
</reference>
<evidence type="ECO:0000256" key="13">
    <source>
        <dbReference type="ARBA" id="ARBA00023049"/>
    </source>
</evidence>
<dbReference type="InterPro" id="IPR013661">
    <property type="entry name" value="Peptidase_M9_N_dom"/>
</dbReference>
<evidence type="ECO:0000256" key="8">
    <source>
        <dbReference type="ARBA" id="ARBA00022729"/>
    </source>
</evidence>
<dbReference type="EC" id="3.4.24.3" evidence="4"/>
<keyword evidence="6" id="KW-0645">Protease</keyword>
<evidence type="ECO:0000256" key="12">
    <source>
        <dbReference type="ARBA" id="ARBA00023026"/>
    </source>
</evidence>
<gene>
    <name evidence="19" type="ORF">AKG60_05235</name>
    <name evidence="18" type="ORF">YA91_18310</name>
</gene>
<dbReference type="InterPro" id="IPR013783">
    <property type="entry name" value="Ig-like_fold"/>
</dbReference>
<keyword evidence="5" id="KW-0964">Secreted</keyword>
<dbReference type="Gene3D" id="1.10.390.20">
    <property type="match status" value="1"/>
</dbReference>
<keyword evidence="20" id="KW-1185">Reference proteome</keyword>
<comment type="subcellular location">
    <subcellularLocation>
        <location evidence="3">Secreted</location>
    </subcellularLocation>
</comment>
<dbReference type="GO" id="GO:0006508">
    <property type="term" value="P:proteolysis"/>
    <property type="evidence" value="ECO:0007669"/>
    <property type="project" value="UniProtKB-KW"/>
</dbReference>
<evidence type="ECO:0000256" key="6">
    <source>
        <dbReference type="ARBA" id="ARBA00022670"/>
    </source>
</evidence>
<evidence type="ECO:0000256" key="4">
    <source>
        <dbReference type="ARBA" id="ARBA00012653"/>
    </source>
</evidence>
<feature type="chain" id="PRO_5044570494" description="microbial collagenase" evidence="16">
    <location>
        <begin position="22"/>
        <end position="814"/>
    </location>
</feature>
<feature type="signal peptide" evidence="16">
    <location>
        <begin position="1"/>
        <end position="21"/>
    </location>
</feature>